<sequence>MFRVTADSLEAYLAFDPNRTADLEKLHALMRRAAVAELQGVHRSECFGRVGAVCGGCRHLQGGQNESHALHARELRSRLRPAEGSSRPTLSEAVL</sequence>
<dbReference type="KEGG" id="bvz:BRAD3257_1292"/>
<dbReference type="EMBL" id="LS398110">
    <property type="protein sequence ID" value="SPP92425.1"/>
    <property type="molecule type" value="Genomic_DNA"/>
</dbReference>
<gene>
    <name evidence="1" type="ORF">BRAD3257_1292</name>
</gene>
<organism evidence="1 2">
    <name type="scientific">Bradyrhizobium vignae</name>
    <dbReference type="NCBI Taxonomy" id="1549949"/>
    <lineage>
        <taxon>Bacteria</taxon>
        <taxon>Pseudomonadati</taxon>
        <taxon>Pseudomonadota</taxon>
        <taxon>Alphaproteobacteria</taxon>
        <taxon>Hyphomicrobiales</taxon>
        <taxon>Nitrobacteraceae</taxon>
        <taxon>Bradyrhizobium</taxon>
    </lineage>
</organism>
<evidence type="ECO:0000313" key="2">
    <source>
        <dbReference type="Proteomes" id="UP000246085"/>
    </source>
</evidence>
<name>A0A2U3PTE7_9BRAD</name>
<reference evidence="1 2" key="1">
    <citation type="submission" date="2018-03" db="EMBL/GenBank/DDBJ databases">
        <authorList>
            <person name="Gully D."/>
        </authorList>
    </citation>
    <scope>NUCLEOTIDE SEQUENCE [LARGE SCALE GENOMIC DNA]</scope>
    <source>
        <strain evidence="1">ORS3257</strain>
    </source>
</reference>
<evidence type="ECO:0000313" key="1">
    <source>
        <dbReference type="EMBL" id="SPP92425.1"/>
    </source>
</evidence>
<proteinExistence type="predicted"/>
<protein>
    <submittedName>
        <fullName evidence="1">Uncharacterized protein</fullName>
    </submittedName>
</protein>
<dbReference type="AlphaFoldDB" id="A0A2U3PTE7"/>
<dbReference type="Proteomes" id="UP000246085">
    <property type="component" value="Chromosome BRAD3257"/>
</dbReference>
<accession>A0A2U3PTE7</accession>